<comment type="caution">
    <text evidence="3">The sequence shown here is derived from an EMBL/GenBank/DDBJ whole genome shotgun (WGS) entry which is preliminary data.</text>
</comment>
<sequence>MTAVGGDRPDTGRGLPEPVDTTGAGPAGLDLTGLVAGPAQVWGAVRLQPLLRTAPIADLRLHARLYDPDEVSVVKVGPRTAYVAYVPHAFVASWTTDATPAATYGTQLRDPEATGQPRGIGLHFRRRMARRDDKRRLRFLPLHLALEGYLALQFGGPAIAWEEWTRQAVTRGLSPRAEAAYTGVGIPGLADALRIFEIHPEQCGMLLYVADALAAAFVVPHPDDYRALHPTLLQDLYGELVHQYAHLYPAVPEFQTTLDDARVHTVADLRAELDRSRTAWSELDLLLVDGFPGATQLSSEPVYRMGRYTLSRFLPAFTPDTENHIGESITDEGGRLAYLKTFRLSAAQTRRGHLLGQLAAYDWNLDATAEALGTDRPGLVLRLDRSGFGHLLRPDILDACRNQARRLRRGRPRPPVG</sequence>
<dbReference type="InterPro" id="IPR054346">
    <property type="entry name" value="ARPP-2"/>
</dbReference>
<evidence type="ECO:0000313" key="4">
    <source>
        <dbReference type="Proteomes" id="UP000649753"/>
    </source>
</evidence>
<accession>A0A927MAU8</accession>
<dbReference type="Proteomes" id="UP000649753">
    <property type="component" value="Unassembled WGS sequence"/>
</dbReference>
<organism evidence="3 4">
    <name type="scientific">Plantactinospora soyae</name>
    <dbReference type="NCBI Taxonomy" id="1544732"/>
    <lineage>
        <taxon>Bacteria</taxon>
        <taxon>Bacillati</taxon>
        <taxon>Actinomycetota</taxon>
        <taxon>Actinomycetes</taxon>
        <taxon>Micromonosporales</taxon>
        <taxon>Micromonosporaceae</taxon>
        <taxon>Plantactinospora</taxon>
    </lineage>
</organism>
<keyword evidence="4" id="KW-1185">Reference proteome</keyword>
<feature type="domain" description="ARG and Rhodanese-Phosphatase-superfamily-associated" evidence="2">
    <location>
        <begin position="29"/>
        <end position="306"/>
    </location>
</feature>
<gene>
    <name evidence="3" type="ORF">H4W31_004091</name>
</gene>
<dbReference type="AlphaFoldDB" id="A0A927MAU8"/>
<proteinExistence type="predicted"/>
<evidence type="ECO:0000259" key="2">
    <source>
        <dbReference type="Pfam" id="PF22549"/>
    </source>
</evidence>
<protein>
    <recommendedName>
        <fullName evidence="2">ARG and Rhodanese-Phosphatase-superfamily-associated domain-containing protein</fullName>
    </recommendedName>
</protein>
<dbReference type="RefSeq" id="WP_192768112.1">
    <property type="nucleotide sequence ID" value="NZ_JADBEB010000001.1"/>
</dbReference>
<dbReference type="Pfam" id="PF22549">
    <property type="entry name" value="ARPP-2"/>
    <property type="match status" value="1"/>
</dbReference>
<dbReference type="EMBL" id="JADBEB010000001">
    <property type="protein sequence ID" value="MBE1488453.1"/>
    <property type="molecule type" value="Genomic_DNA"/>
</dbReference>
<feature type="region of interest" description="Disordered" evidence="1">
    <location>
        <begin position="1"/>
        <end position="26"/>
    </location>
</feature>
<evidence type="ECO:0000256" key="1">
    <source>
        <dbReference type="SAM" id="MobiDB-lite"/>
    </source>
</evidence>
<reference evidence="3" key="1">
    <citation type="submission" date="2020-10" db="EMBL/GenBank/DDBJ databases">
        <title>Sequencing the genomes of 1000 actinobacteria strains.</title>
        <authorList>
            <person name="Klenk H.-P."/>
        </authorList>
    </citation>
    <scope>NUCLEOTIDE SEQUENCE</scope>
    <source>
        <strain evidence="3">DSM 46832</strain>
    </source>
</reference>
<evidence type="ECO:0000313" key="3">
    <source>
        <dbReference type="EMBL" id="MBE1488453.1"/>
    </source>
</evidence>
<name>A0A927MAU8_9ACTN</name>